<evidence type="ECO:0000313" key="3">
    <source>
        <dbReference type="Proteomes" id="UP000824890"/>
    </source>
</evidence>
<comment type="caution">
    <text evidence="2">The sequence shown here is derived from an EMBL/GenBank/DDBJ whole genome shotgun (WGS) entry which is preliminary data.</text>
</comment>
<evidence type="ECO:0000259" key="1">
    <source>
        <dbReference type="PROSITE" id="PS50181"/>
    </source>
</evidence>
<dbReference type="Pfam" id="PF08387">
    <property type="entry name" value="FBD"/>
    <property type="match status" value="1"/>
</dbReference>
<dbReference type="Pfam" id="PF24758">
    <property type="entry name" value="LRR_At5g56370"/>
    <property type="match status" value="1"/>
</dbReference>
<dbReference type="SUPFAM" id="SSF81383">
    <property type="entry name" value="F-box domain"/>
    <property type="match status" value="1"/>
</dbReference>
<dbReference type="InterPro" id="IPR006566">
    <property type="entry name" value="FBD"/>
</dbReference>
<feature type="non-terminal residue" evidence="2">
    <location>
        <position position="1"/>
    </location>
</feature>
<dbReference type="SUPFAM" id="SSF52047">
    <property type="entry name" value="RNI-like"/>
    <property type="match status" value="1"/>
</dbReference>
<evidence type="ECO:0000313" key="2">
    <source>
        <dbReference type="EMBL" id="KAH0937568.1"/>
    </source>
</evidence>
<gene>
    <name evidence="2" type="ORF">HID58_005029</name>
</gene>
<name>A0ABQ8E9T3_BRANA</name>
<dbReference type="InterPro" id="IPR055411">
    <property type="entry name" value="LRR_FXL15/At3g58940/PEG3-like"/>
</dbReference>
<dbReference type="Gene3D" id="3.80.10.10">
    <property type="entry name" value="Ribonuclease Inhibitor"/>
    <property type="match status" value="1"/>
</dbReference>
<dbReference type="PROSITE" id="PS50181">
    <property type="entry name" value="FBOX"/>
    <property type="match status" value="1"/>
</dbReference>
<accession>A0ABQ8E9T3</accession>
<dbReference type="InterPro" id="IPR013101">
    <property type="entry name" value="LRR_PRU1-like"/>
</dbReference>
<dbReference type="Pfam" id="PF07723">
    <property type="entry name" value="LRR_2"/>
    <property type="match status" value="1"/>
</dbReference>
<dbReference type="EMBL" id="JAGKQM010000002">
    <property type="protein sequence ID" value="KAH0937568.1"/>
    <property type="molecule type" value="Genomic_DNA"/>
</dbReference>
<dbReference type="Proteomes" id="UP000824890">
    <property type="component" value="Unassembled WGS sequence"/>
</dbReference>
<organism evidence="2 3">
    <name type="scientific">Brassica napus</name>
    <name type="common">Rape</name>
    <dbReference type="NCBI Taxonomy" id="3708"/>
    <lineage>
        <taxon>Eukaryota</taxon>
        <taxon>Viridiplantae</taxon>
        <taxon>Streptophyta</taxon>
        <taxon>Embryophyta</taxon>
        <taxon>Tracheophyta</taxon>
        <taxon>Spermatophyta</taxon>
        <taxon>Magnoliopsida</taxon>
        <taxon>eudicotyledons</taxon>
        <taxon>Gunneridae</taxon>
        <taxon>Pentapetalae</taxon>
        <taxon>rosids</taxon>
        <taxon>malvids</taxon>
        <taxon>Brassicales</taxon>
        <taxon>Brassicaceae</taxon>
        <taxon>Brassiceae</taxon>
        <taxon>Brassica</taxon>
    </lineage>
</organism>
<protein>
    <recommendedName>
        <fullName evidence="1">F-box domain-containing protein</fullName>
    </recommendedName>
</protein>
<reference evidence="2 3" key="1">
    <citation type="submission" date="2021-05" db="EMBL/GenBank/DDBJ databases">
        <title>Genome Assembly of Synthetic Allotetraploid Brassica napus Reveals Homoeologous Exchanges between Subgenomes.</title>
        <authorList>
            <person name="Davis J.T."/>
        </authorList>
    </citation>
    <scope>NUCLEOTIDE SEQUENCE [LARGE SCALE GENOMIC DNA]</scope>
    <source>
        <strain evidence="3">cv. Da-Ae</strain>
        <tissue evidence="2">Seedling</tissue>
    </source>
</reference>
<feature type="domain" description="F-box" evidence="1">
    <location>
        <begin position="36"/>
        <end position="89"/>
    </location>
</feature>
<dbReference type="SMART" id="SM00579">
    <property type="entry name" value="FBD"/>
    <property type="match status" value="1"/>
</dbReference>
<proteinExistence type="predicted"/>
<dbReference type="InterPro" id="IPR001810">
    <property type="entry name" value="F-box_dom"/>
</dbReference>
<dbReference type="InterPro" id="IPR036047">
    <property type="entry name" value="F-box-like_dom_sf"/>
</dbReference>
<keyword evidence="3" id="KW-1185">Reference proteome</keyword>
<dbReference type="PANTHER" id="PTHR31900:SF34">
    <property type="entry name" value="EMB|CAB62440.1-RELATED"/>
    <property type="match status" value="1"/>
</dbReference>
<dbReference type="InterPro" id="IPR050232">
    <property type="entry name" value="FBL13/AtMIF1-like"/>
</dbReference>
<dbReference type="PANTHER" id="PTHR31900">
    <property type="entry name" value="F-BOX/RNI SUPERFAMILY PROTEIN-RELATED"/>
    <property type="match status" value="1"/>
</dbReference>
<dbReference type="InterPro" id="IPR032675">
    <property type="entry name" value="LRR_dom_sf"/>
</dbReference>
<sequence length="456" mass="52379">FFFVCVPSFPFRLVRVELGFSETVSETPADKNIMEEPNINELPDDLILKIFSLLPMFKENVATHLLSKRWENPWKLVSDVMFDDDYESYESLVTFLILERLHLKLSRNYLDSDISFWVNIAVNRSVRKLRIHMSGKTLKLPSCLSTCVTLKSLILHAININVVPPRFHLLSLKSLHLLSVNSSGDETIPSLLQVCPVLEYLVVNQTKDDDVMFKVVPPWFCLPSLKSLHLLSIKFSGDEALAKLLEGCEVLDNLVVKRTQDDNVMIFNINVPSLKSLSVENFKGKRAYVEENHGFVINAPLEKLNFKDTFSNFLKFEHMPKTPYPSGTISPCIDHLELCTCSGGWANLLASILNDAPRLRSLKLKSQHRARYNDPMNLWNEPTVNPECLSTHLEILEWRQYEGTEQERNVAAYVLANATCLKMATFSTRCRNKYHRMLKKLKKLKRVSEICQLVFE</sequence>